<dbReference type="GO" id="GO:0043856">
    <property type="term" value="F:anti-sigma factor antagonist activity"/>
    <property type="evidence" value="ECO:0007669"/>
    <property type="project" value="InterPro"/>
</dbReference>
<comment type="caution">
    <text evidence="4">The sequence shown here is derived from an EMBL/GenBank/DDBJ whole genome shotgun (WGS) entry which is preliminary data.</text>
</comment>
<dbReference type="PANTHER" id="PTHR33495">
    <property type="entry name" value="ANTI-SIGMA FACTOR ANTAGONIST TM_1081-RELATED-RELATED"/>
    <property type="match status" value="1"/>
</dbReference>
<dbReference type="InterPro" id="IPR002645">
    <property type="entry name" value="STAS_dom"/>
</dbReference>
<keyword evidence="5" id="KW-1185">Reference proteome</keyword>
<dbReference type="NCBIfam" id="TIGR00377">
    <property type="entry name" value="ant_ant_sig"/>
    <property type="match status" value="1"/>
</dbReference>
<dbReference type="RefSeq" id="WP_170149186.1">
    <property type="nucleotide sequence ID" value="NZ_QGTX01000001.1"/>
</dbReference>
<comment type="similarity">
    <text evidence="1 2">Belongs to the anti-sigma-factor antagonist family.</text>
</comment>
<dbReference type="PANTHER" id="PTHR33495:SF2">
    <property type="entry name" value="ANTI-SIGMA FACTOR ANTAGONIST TM_1081-RELATED"/>
    <property type="match status" value="1"/>
</dbReference>
<feature type="domain" description="STAS" evidence="3">
    <location>
        <begin position="19"/>
        <end position="129"/>
    </location>
</feature>
<evidence type="ECO:0000256" key="1">
    <source>
        <dbReference type="ARBA" id="ARBA00009013"/>
    </source>
</evidence>
<evidence type="ECO:0000313" key="4">
    <source>
        <dbReference type="EMBL" id="PWW23422.1"/>
    </source>
</evidence>
<proteinExistence type="inferred from homology"/>
<dbReference type="CDD" id="cd07043">
    <property type="entry name" value="STAS_anti-anti-sigma_factors"/>
    <property type="match status" value="1"/>
</dbReference>
<name>A0A317QJC0_9ACTN</name>
<evidence type="ECO:0000313" key="5">
    <source>
        <dbReference type="Proteomes" id="UP000246661"/>
    </source>
</evidence>
<organism evidence="4 5">
    <name type="scientific">Geodermatophilus normandii</name>
    <dbReference type="NCBI Taxonomy" id="1137989"/>
    <lineage>
        <taxon>Bacteria</taxon>
        <taxon>Bacillati</taxon>
        <taxon>Actinomycetota</taxon>
        <taxon>Actinomycetes</taxon>
        <taxon>Geodermatophilales</taxon>
        <taxon>Geodermatophilaceae</taxon>
        <taxon>Geodermatophilus</taxon>
    </lineage>
</organism>
<dbReference type="InterPro" id="IPR036513">
    <property type="entry name" value="STAS_dom_sf"/>
</dbReference>
<dbReference type="AlphaFoldDB" id="A0A317QJC0"/>
<accession>A0A317QJC0</accession>
<dbReference type="InterPro" id="IPR003658">
    <property type="entry name" value="Anti-sigma_ant"/>
</dbReference>
<dbReference type="Proteomes" id="UP000246661">
    <property type="component" value="Unassembled WGS sequence"/>
</dbReference>
<reference evidence="5" key="1">
    <citation type="submission" date="2018-05" db="EMBL/GenBank/DDBJ databases">
        <authorList>
            <person name="Klenk H.-P."/>
            <person name="Huntemann M."/>
            <person name="Clum A."/>
            <person name="Pillay M."/>
            <person name="Palaniappan K."/>
            <person name="Varghese N."/>
            <person name="Mikhailova N."/>
            <person name="Stamatis D."/>
            <person name="Reddy T."/>
            <person name="Daum C."/>
            <person name="Shapiro N."/>
            <person name="Ivanova N."/>
            <person name="Kyrpides N."/>
            <person name="Woyke T."/>
        </authorList>
    </citation>
    <scope>NUCLEOTIDE SEQUENCE [LARGE SCALE GENOMIC DNA]</scope>
    <source>
        <strain evidence="5">DSM 45417</strain>
    </source>
</reference>
<dbReference type="PROSITE" id="PS50801">
    <property type="entry name" value="STAS"/>
    <property type="match status" value="1"/>
</dbReference>
<dbReference type="Gene3D" id="3.30.750.24">
    <property type="entry name" value="STAS domain"/>
    <property type="match status" value="1"/>
</dbReference>
<protein>
    <recommendedName>
        <fullName evidence="2">Anti-sigma factor antagonist</fullName>
    </recommendedName>
</protein>
<evidence type="ECO:0000259" key="3">
    <source>
        <dbReference type="PROSITE" id="PS50801"/>
    </source>
</evidence>
<dbReference type="SUPFAM" id="SSF52091">
    <property type="entry name" value="SpoIIaa-like"/>
    <property type="match status" value="1"/>
</dbReference>
<dbReference type="Pfam" id="PF01740">
    <property type="entry name" value="STAS"/>
    <property type="match status" value="1"/>
</dbReference>
<sequence length="129" mass="13216">MTTLSQGPPATPGPLDDLLTVDTVILDDVVRLVLSGEVDCATAPMLRRALDTAFASGPREVTVDLVAVTFLDSAGLSALAVAHRTAAAQDTGLRVLVGTRAVSRALQVTGLWDLLGVEQVEPRAGAGAA</sequence>
<evidence type="ECO:0000256" key="2">
    <source>
        <dbReference type="RuleBase" id="RU003749"/>
    </source>
</evidence>
<dbReference type="EMBL" id="QGTX01000001">
    <property type="protein sequence ID" value="PWW23422.1"/>
    <property type="molecule type" value="Genomic_DNA"/>
</dbReference>
<gene>
    <name evidence="4" type="ORF">JD79_02596</name>
</gene>